<dbReference type="RefSeq" id="WP_249472536.1">
    <property type="nucleotide sequence ID" value="NZ_JAMBEP010000001.1"/>
</dbReference>
<dbReference type="Proteomes" id="UP001431217">
    <property type="component" value="Unassembled WGS sequence"/>
</dbReference>
<dbReference type="Pfam" id="PF01904">
    <property type="entry name" value="DUF72"/>
    <property type="match status" value="1"/>
</dbReference>
<dbReference type="PANTHER" id="PTHR30348">
    <property type="entry name" value="UNCHARACTERIZED PROTEIN YECE"/>
    <property type="match status" value="1"/>
</dbReference>
<reference evidence="1 2" key="1">
    <citation type="submission" date="2022-05" db="EMBL/GenBank/DDBJ databases">
        <title>Luteimonas sp. SX5, whole genome shotgun sequencing project.</title>
        <authorList>
            <person name="Zhao G."/>
            <person name="Shen L."/>
        </authorList>
    </citation>
    <scope>NUCLEOTIDE SEQUENCE [LARGE SCALE GENOMIC DNA]</scope>
    <source>
        <strain evidence="1 2">SX5</strain>
    </source>
</reference>
<dbReference type="PANTHER" id="PTHR30348:SF4">
    <property type="entry name" value="DUF72 DOMAIN-CONTAINING PROTEIN"/>
    <property type="match status" value="1"/>
</dbReference>
<protein>
    <submittedName>
        <fullName evidence="1">DUF72 domain-containing protein</fullName>
    </submittedName>
</protein>
<organism evidence="1 2">
    <name type="scientific">Luteimonas galliterrae</name>
    <dbReference type="NCBI Taxonomy" id="2940486"/>
    <lineage>
        <taxon>Bacteria</taxon>
        <taxon>Pseudomonadati</taxon>
        <taxon>Pseudomonadota</taxon>
        <taxon>Gammaproteobacteria</taxon>
        <taxon>Lysobacterales</taxon>
        <taxon>Lysobacteraceae</taxon>
        <taxon>Luteimonas</taxon>
    </lineage>
</organism>
<dbReference type="SUPFAM" id="SSF117396">
    <property type="entry name" value="TM1631-like"/>
    <property type="match status" value="1"/>
</dbReference>
<dbReference type="InterPro" id="IPR002763">
    <property type="entry name" value="DUF72"/>
</dbReference>
<name>A0ABT0MH74_9GAMM</name>
<gene>
    <name evidence="1" type="ORF">M2650_06240</name>
</gene>
<keyword evidence="2" id="KW-1185">Reference proteome</keyword>
<dbReference type="EMBL" id="JAMBEP010000001">
    <property type="protein sequence ID" value="MCL1634231.1"/>
    <property type="molecule type" value="Genomic_DNA"/>
</dbReference>
<sequence>MRSNHGIRIGIGGWTYVPWRNNFYPAGLVQRRELEFASRHVTAIEINGTYYGTQKPATYAKWRDETPAGFLFSAKAPKRIMGTRVLAKTGPQIDDFVGGIAELGDKLGPLVWQFEQGRKIDADDFAAFLGLLPKKTANGRALRHVLDVRDPDFVDAGFLALARRHGMATVFTDSGDYPSFADITADFVYARLMRTRSDVATGYPQKELQRWAARAQLWAGGGEPDDLTRIAQPAQAPAQRRDVFLYFISAAKERNPAAAMALLRELGLAPAEAFRP</sequence>
<proteinExistence type="predicted"/>
<evidence type="ECO:0000313" key="1">
    <source>
        <dbReference type="EMBL" id="MCL1634231.1"/>
    </source>
</evidence>
<dbReference type="InterPro" id="IPR036520">
    <property type="entry name" value="UPF0759_sf"/>
</dbReference>
<dbReference type="Gene3D" id="3.20.20.410">
    <property type="entry name" value="Protein of unknown function UPF0759"/>
    <property type="match status" value="1"/>
</dbReference>
<accession>A0ABT0MH74</accession>
<evidence type="ECO:0000313" key="2">
    <source>
        <dbReference type="Proteomes" id="UP001431217"/>
    </source>
</evidence>
<comment type="caution">
    <text evidence="1">The sequence shown here is derived from an EMBL/GenBank/DDBJ whole genome shotgun (WGS) entry which is preliminary data.</text>
</comment>